<feature type="region of interest" description="Disordered" evidence="1">
    <location>
        <begin position="42"/>
        <end position="83"/>
    </location>
</feature>
<dbReference type="EMBL" id="CADCXV010000347">
    <property type="protein sequence ID" value="CAB0029781.1"/>
    <property type="molecule type" value="Genomic_DNA"/>
</dbReference>
<name>A0A6H5I1P5_9HYME</name>
<evidence type="ECO:0000256" key="1">
    <source>
        <dbReference type="SAM" id="MobiDB-lite"/>
    </source>
</evidence>
<evidence type="ECO:0000313" key="2">
    <source>
        <dbReference type="EMBL" id="CAB0029781.1"/>
    </source>
</evidence>
<gene>
    <name evidence="2" type="ORF">TBRA_LOCUS1807</name>
</gene>
<evidence type="ECO:0000313" key="3">
    <source>
        <dbReference type="Proteomes" id="UP000479190"/>
    </source>
</evidence>
<dbReference type="Proteomes" id="UP000479190">
    <property type="component" value="Unassembled WGS sequence"/>
</dbReference>
<dbReference type="AlphaFoldDB" id="A0A6H5I1P5"/>
<reference evidence="2 3" key="1">
    <citation type="submission" date="2020-02" db="EMBL/GenBank/DDBJ databases">
        <authorList>
            <person name="Ferguson B K."/>
        </authorList>
    </citation>
    <scope>NUCLEOTIDE SEQUENCE [LARGE SCALE GENOMIC DNA]</scope>
</reference>
<organism evidence="2 3">
    <name type="scientific">Trichogramma brassicae</name>
    <dbReference type="NCBI Taxonomy" id="86971"/>
    <lineage>
        <taxon>Eukaryota</taxon>
        <taxon>Metazoa</taxon>
        <taxon>Ecdysozoa</taxon>
        <taxon>Arthropoda</taxon>
        <taxon>Hexapoda</taxon>
        <taxon>Insecta</taxon>
        <taxon>Pterygota</taxon>
        <taxon>Neoptera</taxon>
        <taxon>Endopterygota</taxon>
        <taxon>Hymenoptera</taxon>
        <taxon>Apocrita</taxon>
        <taxon>Proctotrupomorpha</taxon>
        <taxon>Chalcidoidea</taxon>
        <taxon>Trichogrammatidae</taxon>
        <taxon>Trichogramma</taxon>
    </lineage>
</organism>
<sequence>MRFDARLDHNEGNDPDFDYNIVADFRRDEALVMDLNIPQQAKPRWLRAPGGRRNGRRRRRNNPYGGNNNDNIAARRPRVQRSPRNVEQNLPAVAERNKMIPLRPRRSVAARCYVFDAESDSDQDDVSAMRQSLDEAIASPAPAAVEPMDARDNNPRFEEEAAAAGPSEIFLYSESDDDQVDASAAVILNVSNDQGPPPPRPLDDVFAPAAPPAPAAIPALPAPDAPALDEPMGARLDHRFENEAVAGPPELLINRGDVLIFNTTI</sequence>
<accession>A0A6H5I1P5</accession>
<feature type="compositionally biased region" description="Low complexity" evidence="1">
    <location>
        <begin position="62"/>
        <end position="71"/>
    </location>
</feature>
<protein>
    <submittedName>
        <fullName evidence="2">Uncharacterized protein</fullName>
    </submittedName>
</protein>
<proteinExistence type="predicted"/>
<keyword evidence="3" id="KW-1185">Reference proteome</keyword>